<dbReference type="InterPro" id="IPR035990">
    <property type="entry name" value="TIM_sf"/>
</dbReference>
<feature type="non-terminal residue" evidence="2">
    <location>
        <position position="1"/>
    </location>
</feature>
<dbReference type="GO" id="GO:0004807">
    <property type="term" value="F:triose-phosphate isomerase activity"/>
    <property type="evidence" value="ECO:0007669"/>
    <property type="project" value="InterPro"/>
</dbReference>
<dbReference type="InterPro" id="IPR000652">
    <property type="entry name" value="Triosephosphate_isomerase"/>
</dbReference>
<comment type="caution">
    <text evidence="2">The sequence shown here is derived from an EMBL/GenBank/DDBJ whole genome shotgun (WGS) entry which is preliminary data.</text>
</comment>
<name>A0A0F9DUA7_9ZZZZ</name>
<evidence type="ECO:0000256" key="1">
    <source>
        <dbReference type="ARBA" id="ARBA00023235"/>
    </source>
</evidence>
<dbReference type="PROSITE" id="PS51440">
    <property type="entry name" value="TIM_2"/>
    <property type="match status" value="1"/>
</dbReference>
<accession>A0A0F9DUA7</accession>
<dbReference type="SUPFAM" id="SSF51351">
    <property type="entry name" value="Triosephosphate isomerase (TIM)"/>
    <property type="match status" value="1"/>
</dbReference>
<sequence>SVRIPYGGSVKPDNAADLLGQPNIDGALVGGAALKVDLLMGIIAAVRS</sequence>
<dbReference type="EMBL" id="LAZR01030199">
    <property type="protein sequence ID" value="KKL57336.1"/>
    <property type="molecule type" value="Genomic_DNA"/>
</dbReference>
<organism evidence="2">
    <name type="scientific">marine sediment metagenome</name>
    <dbReference type="NCBI Taxonomy" id="412755"/>
    <lineage>
        <taxon>unclassified sequences</taxon>
        <taxon>metagenomes</taxon>
        <taxon>ecological metagenomes</taxon>
    </lineage>
</organism>
<proteinExistence type="predicted"/>
<reference evidence="2" key="1">
    <citation type="journal article" date="2015" name="Nature">
        <title>Complex archaea that bridge the gap between prokaryotes and eukaryotes.</title>
        <authorList>
            <person name="Spang A."/>
            <person name="Saw J.H."/>
            <person name="Jorgensen S.L."/>
            <person name="Zaremba-Niedzwiedzka K."/>
            <person name="Martijn J."/>
            <person name="Lind A.E."/>
            <person name="van Eijk R."/>
            <person name="Schleper C."/>
            <person name="Guy L."/>
            <person name="Ettema T.J."/>
        </authorList>
    </citation>
    <scope>NUCLEOTIDE SEQUENCE</scope>
</reference>
<dbReference type="Pfam" id="PF00121">
    <property type="entry name" value="TIM"/>
    <property type="match status" value="1"/>
</dbReference>
<dbReference type="AlphaFoldDB" id="A0A0F9DUA7"/>
<gene>
    <name evidence="2" type="ORF">LCGC14_2236400</name>
</gene>
<evidence type="ECO:0008006" key="3">
    <source>
        <dbReference type="Google" id="ProtNLM"/>
    </source>
</evidence>
<dbReference type="Gene3D" id="3.20.20.70">
    <property type="entry name" value="Aldolase class I"/>
    <property type="match status" value="1"/>
</dbReference>
<evidence type="ECO:0000313" key="2">
    <source>
        <dbReference type="EMBL" id="KKL57336.1"/>
    </source>
</evidence>
<keyword evidence="1" id="KW-0413">Isomerase</keyword>
<protein>
    <recommendedName>
        <fullName evidence="3">Triose-phosphate isomerase</fullName>
    </recommendedName>
</protein>
<dbReference type="InterPro" id="IPR013785">
    <property type="entry name" value="Aldolase_TIM"/>
</dbReference>